<keyword evidence="3" id="KW-1185">Reference proteome</keyword>
<comment type="caution">
    <text evidence="2">The sequence shown here is derived from an EMBL/GenBank/DDBJ whole genome shotgun (WGS) entry which is preliminary data.</text>
</comment>
<dbReference type="RefSeq" id="XP_020438358.1">
    <property type="nucleotide sequence ID" value="XM_020571835.1"/>
</dbReference>
<dbReference type="EMBL" id="ADBJ01000003">
    <property type="protein sequence ID" value="EFA86253.1"/>
    <property type="molecule type" value="Genomic_DNA"/>
</dbReference>
<keyword evidence="1" id="KW-0472">Membrane</keyword>
<accession>D3AXI4</accession>
<evidence type="ECO:0000313" key="2">
    <source>
        <dbReference type="EMBL" id="EFA86253.1"/>
    </source>
</evidence>
<dbReference type="GeneID" id="31356346"/>
<organism evidence="2 3">
    <name type="scientific">Heterostelium pallidum (strain ATCC 26659 / Pp 5 / PN500)</name>
    <name type="common">Cellular slime mold</name>
    <name type="synonym">Polysphondylium pallidum</name>
    <dbReference type="NCBI Taxonomy" id="670386"/>
    <lineage>
        <taxon>Eukaryota</taxon>
        <taxon>Amoebozoa</taxon>
        <taxon>Evosea</taxon>
        <taxon>Eumycetozoa</taxon>
        <taxon>Dictyostelia</taxon>
        <taxon>Acytosteliales</taxon>
        <taxon>Acytosteliaceae</taxon>
        <taxon>Heterostelium</taxon>
    </lineage>
</organism>
<proteinExistence type="predicted"/>
<gene>
    <name evidence="2" type="ORF">PPL_00815</name>
</gene>
<reference evidence="2 3" key="1">
    <citation type="journal article" date="2011" name="Genome Res.">
        <title>Phylogeny-wide analysis of social amoeba genomes highlights ancient origins for complex intercellular communication.</title>
        <authorList>
            <person name="Heidel A.J."/>
            <person name="Lawal H.M."/>
            <person name="Felder M."/>
            <person name="Schilde C."/>
            <person name="Helps N.R."/>
            <person name="Tunggal B."/>
            <person name="Rivero F."/>
            <person name="John U."/>
            <person name="Schleicher M."/>
            <person name="Eichinger L."/>
            <person name="Platzer M."/>
            <person name="Noegel A.A."/>
            <person name="Schaap P."/>
            <person name="Gloeckner G."/>
        </authorList>
    </citation>
    <scope>NUCLEOTIDE SEQUENCE [LARGE SCALE GENOMIC DNA]</scope>
    <source>
        <strain evidence="3">ATCC 26659 / Pp 5 / PN500</strain>
    </source>
</reference>
<dbReference type="AlphaFoldDB" id="D3AXI4"/>
<dbReference type="Proteomes" id="UP000001396">
    <property type="component" value="Unassembled WGS sequence"/>
</dbReference>
<protein>
    <recommendedName>
        <fullName evidence="4">Transmembrane protein</fullName>
    </recommendedName>
</protein>
<sequence>MGFFSFIGSLIYYLIKTPLCLVWWIVTLIFHPVTLLVALITLYIYYTSSTEKSDIPFISKLAPVSKPPVVPSAAKNRGKK</sequence>
<evidence type="ECO:0000313" key="3">
    <source>
        <dbReference type="Proteomes" id="UP000001396"/>
    </source>
</evidence>
<evidence type="ECO:0000256" key="1">
    <source>
        <dbReference type="SAM" id="Phobius"/>
    </source>
</evidence>
<evidence type="ECO:0008006" key="4">
    <source>
        <dbReference type="Google" id="ProtNLM"/>
    </source>
</evidence>
<keyword evidence="1" id="KW-0812">Transmembrane</keyword>
<keyword evidence="1" id="KW-1133">Transmembrane helix</keyword>
<dbReference type="InParanoid" id="D3AXI4"/>
<name>D3AXI4_HETP5</name>
<dbReference type="OMA" id="WWVITLL"/>
<feature type="transmembrane region" description="Helical" evidence="1">
    <location>
        <begin position="21"/>
        <end position="46"/>
    </location>
</feature>